<evidence type="ECO:0000256" key="1">
    <source>
        <dbReference type="SAM" id="MobiDB-lite"/>
    </source>
</evidence>
<dbReference type="NCBIfam" id="NF041399">
    <property type="entry name" value="XopAD"/>
    <property type="match status" value="1"/>
</dbReference>
<evidence type="ECO:0000313" key="2">
    <source>
        <dbReference type="EMBL" id="MBO1869287.1"/>
    </source>
</evidence>
<sequence>MLVNGFSKWPDAAGCRKGTVAIAGEVSRRAVSVGLTRFDPQALANLVNGFSKWPDAAGCREATVAIAGKVPSKLSRFDPQALATLVNGFSKWPDAAGCLEATVAIAGEVPSQLSNFKPQELANLVNGFSKWPDAAGCREATVAIAGEVPSQLSNFKPQELANLVNGFSKWPDAAGCREATVAITGEVPSQLSRFDPQALATLVNGFSKWPDAAGCREATVAIAGEVPSQLSNFKPQELANLVNGFSKWPDTAGCREATVAIAGEVPSQLSNFKPQELANLVNGFSKWPDAAGCLEATVAIAGEVPSQLSRFDPQALATLVNGFSKWPDAAGCREATVAIAGEVPSQLSNFKPQELANLVNGFSKWPDTAGCREATVAIAGEVPSQLSRFVPQALATLVNGFSKWPDAAGCREATVAIAGEVPSQLSNFKPQELANLVNGFSKWPDTAGCREATVAIAGEVPSQLSRFVPQALATLVNGFSKWPDAAGCREATVAIAGEVPSQLSRFDPQALATLVNGFSKWLEDAACHQAVIDIARGLGGPGRRFGSFTTLELIAIANALGHSVIRGEDGGDVAETALLKNSLHQLAHYLHDADDRLEQADVLSIATIFKALAKTRLFEDLGLLAPIGLNRLNQLYGASGFAAESNLETMSNLCAALLPLVRSPHLRSCRRQALNLLNDIQPVVERKIDAYLDASEAERTRGPFATRCPALSIYKVIKARADLERLYKRPYVEGKRSDLRIRQEMLRHGTKRILKEARDLIQSDLSNMSWNLIAQIEADSPVDALDAFIVREAATVQAQHAASVFDVYQVLRSMDHAPRPPQGDAGLMQLSVVDLQGRRVATEPETRYSILHRLTSGALPVVAVQLPAKPSTFMLARTLTVEGVPYRLDLFGGSKLKAPKPRLSQIAARAPGDQPAASSGGKLLAIPYAETAPGTSFEHLSRAWAPFKEAYWYTQRRGFAAPPAIKDLGPHDYALEGAFKLLLMPDRPGGKAHPFKLTGPEGPIASRPHDGCGFIKASLAERMPAVRRVGHQEGPDRLRAFGEGRRSSLPPSALQHYPRNEQVAEEASEKARTWLESREGQELTSEDLFRTVTAGHINGPGAVAVPSDDGCLHVPTLKSDTLTGKGGVLLGRSPYDKPNLRPFAAGRVKSAVDGDPTAAFLDRNVAMQYSFSIAQKSQDKLAAEDPSFFAKGILIVVPDEMWPADYADRGLVMSAEDVKCHSSWTERKDRAKVDVQVECVGILQAIELFAPGSLVAVPPGEQNKLDGDFDGDTVIILADRPQLYQHVRRFDEKEQARGVRSLKPPKSHTPAIKDDSYQFSRASQILAATTNVLEVYSSLQRSFLAQSHQGRHWFAERAIFGTYEGVQHELRRQIGGLLNQEQVRCQEIQDKLEQARHEIEVAAHPVARETAELLVADLDAWAARADEQVLREAVGRVSEAKLTVSPALVALFPELAEAYSAAPQPRDRIQVILDHYPARIDPRPDGYNPDDLVQSANNLLSLGIKVGTDGYKSDTGVRLFMKKSQELQRLLQQVPALKSAPYSKSMAATLSQGRFDVDATLEDLKDNPTLAASVMEASIKLAAEKHILPEPSGRLLTAEDTP</sequence>
<name>A0A939S4G1_9BRAD</name>
<reference evidence="2" key="1">
    <citation type="submission" date="2021-03" db="EMBL/GenBank/DDBJ databases">
        <title>Whole Genome Sequence of Bradyrhizobium sp. Strain 144S4.</title>
        <authorList>
            <person name="Bromfield E.S.P."/>
            <person name="Cloutier S."/>
        </authorList>
    </citation>
    <scope>NUCLEOTIDE SEQUENCE [LARGE SCALE GENOMIC DNA]</scope>
    <source>
        <strain evidence="2">144S4</strain>
    </source>
</reference>
<comment type="caution">
    <text evidence="2">The sequence shown here is derived from an EMBL/GenBank/DDBJ whole genome shotgun (WGS) entry which is preliminary data.</text>
</comment>
<protein>
    <recommendedName>
        <fullName evidence="3">Shikimate kinase</fullName>
    </recommendedName>
</protein>
<dbReference type="EMBL" id="JAGEMI010000004">
    <property type="protein sequence ID" value="MBO1869287.1"/>
    <property type="molecule type" value="Genomic_DNA"/>
</dbReference>
<organism evidence="2">
    <name type="scientific">Bradyrhizobium barranii subsp. barranii</name>
    <dbReference type="NCBI Taxonomy" id="2823807"/>
    <lineage>
        <taxon>Bacteria</taxon>
        <taxon>Pseudomonadati</taxon>
        <taxon>Pseudomonadota</taxon>
        <taxon>Alphaproteobacteria</taxon>
        <taxon>Hyphomicrobiales</taxon>
        <taxon>Nitrobacteraceae</taxon>
        <taxon>Bradyrhizobium</taxon>
        <taxon>Bradyrhizobium barranii</taxon>
    </lineage>
</organism>
<dbReference type="RefSeq" id="WP_208089773.1">
    <property type="nucleotide sequence ID" value="NZ_CP086137.1"/>
</dbReference>
<evidence type="ECO:0008006" key="3">
    <source>
        <dbReference type="Google" id="ProtNLM"/>
    </source>
</evidence>
<feature type="compositionally biased region" description="Basic and acidic residues" evidence="1">
    <location>
        <begin position="1036"/>
        <end position="1046"/>
    </location>
</feature>
<proteinExistence type="predicted"/>
<feature type="region of interest" description="Disordered" evidence="1">
    <location>
        <begin position="1036"/>
        <end position="1060"/>
    </location>
</feature>
<gene>
    <name evidence="2" type="ORF">J4G43_53915</name>
</gene>
<accession>A0A939S4G1</accession>